<name>A0ABQ5B7U4_9ASTR</name>
<reference evidence="2" key="1">
    <citation type="journal article" date="2022" name="Int. J. Mol. Sci.">
        <title>Draft Genome of Tanacetum Coccineum: Genomic Comparison of Closely Related Tanacetum-Family Plants.</title>
        <authorList>
            <person name="Yamashiro T."/>
            <person name="Shiraishi A."/>
            <person name="Nakayama K."/>
            <person name="Satake H."/>
        </authorList>
    </citation>
    <scope>NUCLEOTIDE SEQUENCE</scope>
</reference>
<protein>
    <submittedName>
        <fullName evidence="2">Uncharacterized protein</fullName>
    </submittedName>
</protein>
<feature type="non-terminal residue" evidence="2">
    <location>
        <position position="152"/>
    </location>
</feature>
<evidence type="ECO:0000313" key="3">
    <source>
        <dbReference type="Proteomes" id="UP001151760"/>
    </source>
</evidence>
<reference evidence="2" key="2">
    <citation type="submission" date="2022-01" db="EMBL/GenBank/DDBJ databases">
        <authorList>
            <person name="Yamashiro T."/>
            <person name="Shiraishi A."/>
            <person name="Satake H."/>
            <person name="Nakayama K."/>
        </authorList>
    </citation>
    <scope>NUCLEOTIDE SEQUENCE</scope>
</reference>
<comment type="caution">
    <text evidence="2">The sequence shown here is derived from an EMBL/GenBank/DDBJ whole genome shotgun (WGS) entry which is preliminary data.</text>
</comment>
<feature type="compositionally biased region" description="Polar residues" evidence="1">
    <location>
        <begin position="107"/>
        <end position="137"/>
    </location>
</feature>
<feature type="compositionally biased region" description="Polar residues" evidence="1">
    <location>
        <begin position="42"/>
        <end position="52"/>
    </location>
</feature>
<keyword evidence="3" id="KW-1185">Reference proteome</keyword>
<gene>
    <name evidence="2" type="ORF">Tco_0858013</name>
</gene>
<feature type="region of interest" description="Disordered" evidence="1">
    <location>
        <begin position="42"/>
        <end position="152"/>
    </location>
</feature>
<sequence length="152" mass="16775">MSNTLYVIESFKELGPQWLFDIDTLTNTMNYQPVNAGNRTNGNACLETNSDAGQGGKEKVPDQEYILLPLLHTSSYVPSSSEEDESLPKDDDGNKNQVKDPAKESDMNSSGEATHANSTNRLNTVSSPLNTVSSSFSTEDHARPKEQRNEYE</sequence>
<accession>A0ABQ5B7U4</accession>
<evidence type="ECO:0000313" key="2">
    <source>
        <dbReference type="EMBL" id="GJT10971.1"/>
    </source>
</evidence>
<feature type="compositionally biased region" description="Basic and acidic residues" evidence="1">
    <location>
        <begin position="138"/>
        <end position="152"/>
    </location>
</feature>
<organism evidence="2 3">
    <name type="scientific">Tanacetum coccineum</name>
    <dbReference type="NCBI Taxonomy" id="301880"/>
    <lineage>
        <taxon>Eukaryota</taxon>
        <taxon>Viridiplantae</taxon>
        <taxon>Streptophyta</taxon>
        <taxon>Embryophyta</taxon>
        <taxon>Tracheophyta</taxon>
        <taxon>Spermatophyta</taxon>
        <taxon>Magnoliopsida</taxon>
        <taxon>eudicotyledons</taxon>
        <taxon>Gunneridae</taxon>
        <taxon>Pentapetalae</taxon>
        <taxon>asterids</taxon>
        <taxon>campanulids</taxon>
        <taxon>Asterales</taxon>
        <taxon>Asteraceae</taxon>
        <taxon>Asteroideae</taxon>
        <taxon>Anthemideae</taxon>
        <taxon>Anthemidinae</taxon>
        <taxon>Tanacetum</taxon>
    </lineage>
</organism>
<proteinExistence type="predicted"/>
<evidence type="ECO:0000256" key="1">
    <source>
        <dbReference type="SAM" id="MobiDB-lite"/>
    </source>
</evidence>
<dbReference type="EMBL" id="BQNB010013029">
    <property type="protein sequence ID" value="GJT10971.1"/>
    <property type="molecule type" value="Genomic_DNA"/>
</dbReference>
<feature type="compositionally biased region" description="Basic and acidic residues" evidence="1">
    <location>
        <begin position="86"/>
        <end position="106"/>
    </location>
</feature>
<dbReference type="Proteomes" id="UP001151760">
    <property type="component" value="Unassembled WGS sequence"/>
</dbReference>